<reference evidence="1" key="2">
    <citation type="submission" date="2023-05" db="EMBL/GenBank/DDBJ databases">
        <authorList>
            <consortium name="Lawrence Berkeley National Laboratory"/>
            <person name="Steindorff A."/>
            <person name="Hensen N."/>
            <person name="Bonometti L."/>
            <person name="Westerberg I."/>
            <person name="Brannstrom I.O."/>
            <person name="Guillou S."/>
            <person name="Cros-Aarteil S."/>
            <person name="Calhoun S."/>
            <person name="Haridas S."/>
            <person name="Kuo A."/>
            <person name="Mondo S."/>
            <person name="Pangilinan J."/>
            <person name="Riley R."/>
            <person name="Labutti K."/>
            <person name="Andreopoulos B."/>
            <person name="Lipzen A."/>
            <person name="Chen C."/>
            <person name="Yanf M."/>
            <person name="Daum C."/>
            <person name="Ng V."/>
            <person name="Clum A."/>
            <person name="Ohm R."/>
            <person name="Martin F."/>
            <person name="Silar P."/>
            <person name="Natvig D."/>
            <person name="Lalanne C."/>
            <person name="Gautier V."/>
            <person name="Ament-Velasquez S.L."/>
            <person name="Kruys A."/>
            <person name="Hutchinson M.I."/>
            <person name="Powell A.J."/>
            <person name="Barry K."/>
            <person name="Miller A.N."/>
            <person name="Grigoriev I.V."/>
            <person name="Debuchy R."/>
            <person name="Gladieux P."/>
            <person name="Thoren M.H."/>
            <person name="Johannesson H."/>
        </authorList>
    </citation>
    <scope>NUCLEOTIDE SEQUENCE</scope>
    <source>
        <strain evidence="1">CBS 103.79</strain>
    </source>
</reference>
<evidence type="ECO:0008006" key="3">
    <source>
        <dbReference type="Google" id="ProtNLM"/>
    </source>
</evidence>
<keyword evidence="2" id="KW-1185">Reference proteome</keyword>
<comment type="caution">
    <text evidence="1">The sequence shown here is derived from an EMBL/GenBank/DDBJ whole genome shotgun (WGS) entry which is preliminary data.</text>
</comment>
<accession>A0AAN6MCJ6</accession>
<reference evidence="1" key="1">
    <citation type="journal article" date="2023" name="Mol. Phylogenet. Evol.">
        <title>Genome-scale phylogeny and comparative genomics of the fungal order Sordariales.</title>
        <authorList>
            <person name="Hensen N."/>
            <person name="Bonometti L."/>
            <person name="Westerberg I."/>
            <person name="Brannstrom I.O."/>
            <person name="Guillou S."/>
            <person name="Cros-Aarteil S."/>
            <person name="Calhoun S."/>
            <person name="Haridas S."/>
            <person name="Kuo A."/>
            <person name="Mondo S."/>
            <person name="Pangilinan J."/>
            <person name="Riley R."/>
            <person name="LaButti K."/>
            <person name="Andreopoulos B."/>
            <person name="Lipzen A."/>
            <person name="Chen C."/>
            <person name="Yan M."/>
            <person name="Daum C."/>
            <person name="Ng V."/>
            <person name="Clum A."/>
            <person name="Steindorff A."/>
            <person name="Ohm R.A."/>
            <person name="Martin F."/>
            <person name="Silar P."/>
            <person name="Natvig D.O."/>
            <person name="Lalanne C."/>
            <person name="Gautier V."/>
            <person name="Ament-Velasquez S.L."/>
            <person name="Kruys A."/>
            <person name="Hutchinson M.I."/>
            <person name="Powell A.J."/>
            <person name="Barry K."/>
            <person name="Miller A.N."/>
            <person name="Grigoriev I.V."/>
            <person name="Debuchy R."/>
            <person name="Gladieux P."/>
            <person name="Hiltunen Thoren M."/>
            <person name="Johannesson H."/>
        </authorList>
    </citation>
    <scope>NUCLEOTIDE SEQUENCE</scope>
    <source>
        <strain evidence="1">CBS 103.79</strain>
    </source>
</reference>
<sequence>HRASSSQIAARAERFRKKLLNLAKEMGANGAEKCIVVLTHGVFMKFLAENKGIDLPKAGWKAYMVEEKGDGAVLKPLGETLGMGGWGAEVSLIPYLIPEPRDQRLPQGMI</sequence>
<dbReference type="Proteomes" id="UP001303889">
    <property type="component" value="Unassembled WGS sequence"/>
</dbReference>
<dbReference type="EMBL" id="MU856036">
    <property type="protein sequence ID" value="KAK3897939.1"/>
    <property type="molecule type" value="Genomic_DNA"/>
</dbReference>
<proteinExistence type="predicted"/>
<evidence type="ECO:0000313" key="2">
    <source>
        <dbReference type="Proteomes" id="UP001303889"/>
    </source>
</evidence>
<protein>
    <recommendedName>
        <fullName evidence="3">Histidine phosphatase family protein</fullName>
    </recommendedName>
</protein>
<organism evidence="1 2">
    <name type="scientific">Staphylotrichum tortipilum</name>
    <dbReference type="NCBI Taxonomy" id="2831512"/>
    <lineage>
        <taxon>Eukaryota</taxon>
        <taxon>Fungi</taxon>
        <taxon>Dikarya</taxon>
        <taxon>Ascomycota</taxon>
        <taxon>Pezizomycotina</taxon>
        <taxon>Sordariomycetes</taxon>
        <taxon>Sordariomycetidae</taxon>
        <taxon>Sordariales</taxon>
        <taxon>Chaetomiaceae</taxon>
        <taxon>Staphylotrichum</taxon>
    </lineage>
</organism>
<dbReference type="AlphaFoldDB" id="A0AAN6MCJ6"/>
<feature type="non-terminal residue" evidence="1">
    <location>
        <position position="1"/>
    </location>
</feature>
<gene>
    <name evidence="1" type="ORF">C8A05DRAFT_19392</name>
</gene>
<name>A0AAN6MCJ6_9PEZI</name>
<evidence type="ECO:0000313" key="1">
    <source>
        <dbReference type="EMBL" id="KAK3897939.1"/>
    </source>
</evidence>